<dbReference type="PANTHER" id="PTHR34473">
    <property type="entry name" value="UPF0699 TRANSMEMBRANE PROTEIN YDBS"/>
    <property type="match status" value="1"/>
</dbReference>
<keyword evidence="1" id="KW-0812">Transmembrane</keyword>
<name>A0ABZ0L6K8_9BACL</name>
<keyword evidence="1" id="KW-0472">Membrane</keyword>
<feature type="transmembrane region" description="Helical" evidence="1">
    <location>
        <begin position="181"/>
        <end position="202"/>
    </location>
</feature>
<evidence type="ECO:0000313" key="4">
    <source>
        <dbReference type="Proteomes" id="UP001303902"/>
    </source>
</evidence>
<feature type="domain" description="YdbS-like PH" evidence="2">
    <location>
        <begin position="255"/>
        <end position="310"/>
    </location>
</feature>
<organism evidence="3 4">
    <name type="scientific">Sporosarcina oncorhynchi</name>
    <dbReference type="NCBI Taxonomy" id="3056444"/>
    <lineage>
        <taxon>Bacteria</taxon>
        <taxon>Bacillati</taxon>
        <taxon>Bacillota</taxon>
        <taxon>Bacilli</taxon>
        <taxon>Bacillales</taxon>
        <taxon>Caryophanaceae</taxon>
        <taxon>Sporosarcina</taxon>
    </lineage>
</organism>
<dbReference type="PIRSF" id="PIRSF026631">
    <property type="entry name" value="UCP026631"/>
    <property type="match status" value="1"/>
</dbReference>
<accession>A0ABZ0L6K8</accession>
<evidence type="ECO:0000256" key="1">
    <source>
        <dbReference type="SAM" id="Phobius"/>
    </source>
</evidence>
<feature type="transmembrane region" description="Helical" evidence="1">
    <location>
        <begin position="222"/>
        <end position="246"/>
    </location>
</feature>
<reference evidence="3 4" key="1">
    <citation type="submission" date="2023-06" db="EMBL/GenBank/DDBJ databases">
        <title>Sporosarcina sp. nov., isolated from Korean tranditional fermented seafood 'Jeotgal'.</title>
        <authorList>
            <person name="Yang A.I."/>
            <person name="Shin N.-R."/>
        </authorList>
    </citation>
    <scope>NUCLEOTIDE SEQUENCE [LARGE SCALE GENOMIC DNA]</scope>
    <source>
        <strain evidence="3 4">T2O-4</strain>
    </source>
</reference>
<feature type="transmembrane region" description="Helical" evidence="1">
    <location>
        <begin position="385"/>
        <end position="406"/>
    </location>
</feature>
<evidence type="ECO:0000259" key="2">
    <source>
        <dbReference type="Pfam" id="PF03703"/>
    </source>
</evidence>
<keyword evidence="4" id="KW-1185">Reference proteome</keyword>
<evidence type="ECO:0000313" key="3">
    <source>
        <dbReference type="EMBL" id="WOV87693.1"/>
    </source>
</evidence>
<dbReference type="InterPro" id="IPR014529">
    <property type="entry name" value="UCP026631"/>
</dbReference>
<dbReference type="RefSeq" id="WP_317968046.1">
    <property type="nucleotide sequence ID" value="NZ_CP129118.1"/>
</dbReference>
<proteinExistence type="predicted"/>
<feature type="transmembrane region" description="Helical" evidence="1">
    <location>
        <begin position="362"/>
        <end position="379"/>
    </location>
</feature>
<feature type="transmembrane region" description="Helical" evidence="1">
    <location>
        <begin position="46"/>
        <end position="64"/>
    </location>
</feature>
<protein>
    <submittedName>
        <fullName evidence="3">PH domain-containing protein</fullName>
    </submittedName>
</protein>
<dbReference type="Pfam" id="PF03703">
    <property type="entry name" value="bPH_2"/>
    <property type="match status" value="3"/>
</dbReference>
<dbReference type="Proteomes" id="UP001303902">
    <property type="component" value="Chromosome"/>
</dbReference>
<dbReference type="EMBL" id="CP129118">
    <property type="protein sequence ID" value="WOV87693.1"/>
    <property type="molecule type" value="Genomic_DNA"/>
</dbReference>
<keyword evidence="1" id="KW-1133">Transmembrane helix</keyword>
<gene>
    <name evidence="3" type="ORF">QWT69_00800</name>
</gene>
<feature type="transmembrane region" description="Helical" evidence="1">
    <location>
        <begin position="12"/>
        <end position="34"/>
    </location>
</feature>
<feature type="domain" description="YdbS-like PH" evidence="2">
    <location>
        <begin position="405"/>
        <end position="484"/>
    </location>
</feature>
<dbReference type="PANTHER" id="PTHR34473:SF2">
    <property type="entry name" value="UPF0699 TRANSMEMBRANE PROTEIN YDBT"/>
    <property type="match status" value="1"/>
</dbReference>
<feature type="domain" description="YdbS-like PH" evidence="2">
    <location>
        <begin position="63"/>
        <end position="140"/>
    </location>
</feature>
<sequence>MEFKRYHPATILFDLYGFVKNVAIFAIMLFVFNYGSESMLVRIGRWALLFGAALTLVSLLLKWFSNRYAADEQAFHLKAGIFQKTERTIYYEKVQNVQRRTSFLHKLFHMTSVSFQTGATGVDAKVEFKAVTQHEANRLESLVKEASTKPVEVPDTDAHLMEMDKGEIERVIHFTPTRKDVIKASFTSLSFLFLIVIAASAFSKINALFDVEEAVEGWVLSLLTSGWVIAGIATVLIIVSFTIGYIRTFITYGKYEIASDDARIYISKGVLDESAFSILKKRVQGIEISQSFMKRLLGLAEVKLISAGSLGSDDDEVSTLYPFLPVKGAYSMIEEMLPDYEVSTELKQLPRKSLVVRIMKPYWFWLIVTAALTYFRTNLFDKPNVWWMISISLLAVLVLARIANYWNTSYAITDRFIQFTEGTLGKTTYLTRRDKIVEVSVKRTKLQQWTGLATIGLVNRAQPVRHASLPDVTVNEAARFYSWYALRGEEVRVEQERK</sequence>
<dbReference type="InterPro" id="IPR005182">
    <property type="entry name" value="YdbS-like_PH"/>
</dbReference>